<comment type="subcellular location">
    <subcellularLocation>
        <location evidence="1">Nucleus</location>
    </subcellularLocation>
</comment>
<feature type="compositionally biased region" description="Acidic residues" evidence="3">
    <location>
        <begin position="261"/>
        <end position="279"/>
    </location>
</feature>
<protein>
    <submittedName>
        <fullName evidence="4">Uncharacterized protein</fullName>
    </submittedName>
</protein>
<evidence type="ECO:0000313" key="4">
    <source>
        <dbReference type="EMBL" id="MED6225330.1"/>
    </source>
</evidence>
<keyword evidence="5" id="KW-1185">Reference proteome</keyword>
<feature type="compositionally biased region" description="Acidic residues" evidence="3">
    <location>
        <begin position="183"/>
        <end position="202"/>
    </location>
</feature>
<gene>
    <name evidence="4" type="ORF">PIB30_092697</name>
</gene>
<evidence type="ECO:0000256" key="3">
    <source>
        <dbReference type="SAM" id="MobiDB-lite"/>
    </source>
</evidence>
<dbReference type="Proteomes" id="UP001341840">
    <property type="component" value="Unassembled WGS sequence"/>
</dbReference>
<feature type="compositionally biased region" description="Gly residues" evidence="3">
    <location>
        <begin position="53"/>
        <end position="63"/>
    </location>
</feature>
<evidence type="ECO:0000256" key="1">
    <source>
        <dbReference type="ARBA" id="ARBA00004123"/>
    </source>
</evidence>
<dbReference type="InterPro" id="IPR051992">
    <property type="entry name" value="OxStress_Response_Reg"/>
</dbReference>
<dbReference type="PANTHER" id="PTHR33172:SF91">
    <property type="entry name" value="PROTEIN OXIDATIVE STRESS 3 LIKE 5"/>
    <property type="match status" value="1"/>
</dbReference>
<evidence type="ECO:0000256" key="2">
    <source>
        <dbReference type="ARBA" id="ARBA00023242"/>
    </source>
</evidence>
<feature type="compositionally biased region" description="Polar residues" evidence="3">
    <location>
        <begin position="101"/>
        <end position="110"/>
    </location>
</feature>
<accession>A0ABU6ZTQ4</accession>
<evidence type="ECO:0000313" key="5">
    <source>
        <dbReference type="Proteomes" id="UP001341840"/>
    </source>
</evidence>
<feature type="compositionally biased region" description="Acidic residues" evidence="3">
    <location>
        <begin position="81"/>
        <end position="98"/>
    </location>
</feature>
<proteinExistence type="predicted"/>
<reference evidence="4 5" key="1">
    <citation type="journal article" date="2023" name="Plants (Basel)">
        <title>Bridging the Gap: Combining Genomics and Transcriptomics Approaches to Understand Stylosanthes scabra, an Orphan Legume from the Brazilian Caatinga.</title>
        <authorList>
            <person name="Ferreira-Neto J.R.C."/>
            <person name="da Silva M.D."/>
            <person name="Binneck E."/>
            <person name="de Melo N.F."/>
            <person name="da Silva R.H."/>
            <person name="de Melo A.L.T.M."/>
            <person name="Pandolfi V."/>
            <person name="Bustamante F.O."/>
            <person name="Brasileiro-Vidal A.C."/>
            <person name="Benko-Iseppon A.M."/>
        </authorList>
    </citation>
    <scope>NUCLEOTIDE SEQUENCE [LARGE SCALE GENOMIC DNA]</scope>
    <source>
        <tissue evidence="4">Leaves</tissue>
    </source>
</reference>
<feature type="region of interest" description="Disordered" evidence="3">
    <location>
        <begin position="172"/>
        <end position="279"/>
    </location>
</feature>
<organism evidence="4 5">
    <name type="scientific">Stylosanthes scabra</name>
    <dbReference type="NCBI Taxonomy" id="79078"/>
    <lineage>
        <taxon>Eukaryota</taxon>
        <taxon>Viridiplantae</taxon>
        <taxon>Streptophyta</taxon>
        <taxon>Embryophyta</taxon>
        <taxon>Tracheophyta</taxon>
        <taxon>Spermatophyta</taxon>
        <taxon>Magnoliopsida</taxon>
        <taxon>eudicotyledons</taxon>
        <taxon>Gunneridae</taxon>
        <taxon>Pentapetalae</taxon>
        <taxon>rosids</taxon>
        <taxon>fabids</taxon>
        <taxon>Fabales</taxon>
        <taxon>Fabaceae</taxon>
        <taxon>Papilionoideae</taxon>
        <taxon>50 kb inversion clade</taxon>
        <taxon>dalbergioids sensu lato</taxon>
        <taxon>Dalbergieae</taxon>
        <taxon>Pterocarpus clade</taxon>
        <taxon>Stylosanthes</taxon>
    </lineage>
</organism>
<feature type="compositionally biased region" description="Polar residues" evidence="3">
    <location>
        <begin position="124"/>
        <end position="141"/>
    </location>
</feature>
<feature type="compositionally biased region" description="Low complexity" evidence="3">
    <location>
        <begin position="67"/>
        <end position="80"/>
    </location>
</feature>
<keyword evidence="2" id="KW-0539">Nucleus</keyword>
<sequence>MELLVGSAFTIEVPSSPPHATAEYHAEPPPISDAATTSEIERDVTKSNSFFGDGSGFRAGGKAGFFTGDSSESSSSIGTPDDSDIENDAVSKEDDEEEVQSKLNGLNSLDSLEDSLPIKRGLSNHFSGKSKSFSDLSQVNTVKDLKKQENPFNKRRRVLMASKWSRRSFYTWSNPKSMPLLPLDEDSDEAAQEQGDDEDGEDEKGRKVFSSPSSSSSSAKDEVLSLRQQQKRVPPQSYAEHMRLKLGSFKSRSLSLADLQEHDEEEDEEEEDDNDDGLT</sequence>
<dbReference type="PANTHER" id="PTHR33172">
    <property type="entry name" value="OS08G0516900 PROTEIN"/>
    <property type="match status" value="1"/>
</dbReference>
<comment type="caution">
    <text evidence="4">The sequence shown here is derived from an EMBL/GenBank/DDBJ whole genome shotgun (WGS) entry which is preliminary data.</text>
</comment>
<name>A0ABU6ZTQ4_9FABA</name>
<feature type="region of interest" description="Disordered" evidence="3">
    <location>
        <begin position="1"/>
        <end position="157"/>
    </location>
</feature>
<dbReference type="EMBL" id="JASCZI010273790">
    <property type="protein sequence ID" value="MED6225330.1"/>
    <property type="molecule type" value="Genomic_DNA"/>
</dbReference>